<dbReference type="InterPro" id="IPR010982">
    <property type="entry name" value="Lambda_DNA-bd_dom_sf"/>
</dbReference>
<dbReference type="PROSITE" id="PS50943">
    <property type="entry name" value="HTH_CROC1"/>
    <property type="match status" value="1"/>
</dbReference>
<name>A0A933LPY1_UNCTE</name>
<dbReference type="EMBL" id="JACQWF010000091">
    <property type="protein sequence ID" value="MBI4595124.1"/>
    <property type="molecule type" value="Genomic_DNA"/>
</dbReference>
<comment type="caution">
    <text evidence="2">The sequence shown here is derived from an EMBL/GenBank/DDBJ whole genome shotgun (WGS) entry which is preliminary data.</text>
</comment>
<organism evidence="2 3">
    <name type="scientific">Tectimicrobiota bacterium</name>
    <dbReference type="NCBI Taxonomy" id="2528274"/>
    <lineage>
        <taxon>Bacteria</taxon>
        <taxon>Pseudomonadati</taxon>
        <taxon>Nitrospinota/Tectimicrobiota group</taxon>
        <taxon>Candidatus Tectimicrobiota</taxon>
    </lineage>
</organism>
<dbReference type="CDD" id="cd00093">
    <property type="entry name" value="HTH_XRE"/>
    <property type="match status" value="1"/>
</dbReference>
<dbReference type="Proteomes" id="UP000772181">
    <property type="component" value="Unassembled WGS sequence"/>
</dbReference>
<dbReference type="AlphaFoldDB" id="A0A933LPY1"/>
<sequence length="102" mass="11608">MRGRTLKDHIQEKMKDPEFKKAWEELDPEFELLESLIKAREKAGITQEELAQKIGTKQSVISRLEQGGFGKATLSTLKKIAEALDTKLVIKLESKGIRSLRQ</sequence>
<dbReference type="Pfam" id="PF01381">
    <property type="entry name" value="HTH_3"/>
    <property type="match status" value="1"/>
</dbReference>
<dbReference type="SMART" id="SM00530">
    <property type="entry name" value="HTH_XRE"/>
    <property type="match status" value="1"/>
</dbReference>
<protein>
    <submittedName>
        <fullName evidence="2">Helix-turn-helix transcriptional regulator</fullName>
    </submittedName>
</protein>
<reference evidence="2" key="1">
    <citation type="submission" date="2020-07" db="EMBL/GenBank/DDBJ databases">
        <title>Huge and variable diversity of episymbiotic CPR bacteria and DPANN archaea in groundwater ecosystems.</title>
        <authorList>
            <person name="He C.Y."/>
            <person name="Keren R."/>
            <person name="Whittaker M."/>
            <person name="Farag I.F."/>
            <person name="Doudna J."/>
            <person name="Cate J.H.D."/>
            <person name="Banfield J.F."/>
        </authorList>
    </citation>
    <scope>NUCLEOTIDE SEQUENCE</scope>
    <source>
        <strain evidence="2">NC_groundwater_1482_Ag_S-0.65um_47_24</strain>
    </source>
</reference>
<feature type="domain" description="HTH cro/C1-type" evidence="1">
    <location>
        <begin position="36"/>
        <end position="91"/>
    </location>
</feature>
<dbReference type="GO" id="GO:0003677">
    <property type="term" value="F:DNA binding"/>
    <property type="evidence" value="ECO:0007669"/>
    <property type="project" value="InterPro"/>
</dbReference>
<dbReference type="SUPFAM" id="SSF47413">
    <property type="entry name" value="lambda repressor-like DNA-binding domains"/>
    <property type="match status" value="1"/>
</dbReference>
<evidence type="ECO:0000259" key="1">
    <source>
        <dbReference type="PROSITE" id="PS50943"/>
    </source>
</evidence>
<evidence type="ECO:0000313" key="3">
    <source>
        <dbReference type="Proteomes" id="UP000772181"/>
    </source>
</evidence>
<proteinExistence type="predicted"/>
<gene>
    <name evidence="2" type="ORF">HY730_01970</name>
</gene>
<accession>A0A933LPY1</accession>
<dbReference type="Gene3D" id="1.10.260.40">
    <property type="entry name" value="lambda repressor-like DNA-binding domains"/>
    <property type="match status" value="1"/>
</dbReference>
<dbReference type="InterPro" id="IPR001387">
    <property type="entry name" value="Cro/C1-type_HTH"/>
</dbReference>
<evidence type="ECO:0000313" key="2">
    <source>
        <dbReference type="EMBL" id="MBI4595124.1"/>
    </source>
</evidence>